<dbReference type="SUPFAM" id="SSF48264">
    <property type="entry name" value="Cytochrome P450"/>
    <property type="match status" value="1"/>
</dbReference>
<dbReference type="Gramene" id="TRITD6Bv1G003150.1">
    <property type="protein sequence ID" value="TRITD6Bv1G003150.1"/>
    <property type="gene ID" value="TRITD6Bv1G003150"/>
</dbReference>
<dbReference type="Proteomes" id="UP000324705">
    <property type="component" value="Chromosome 6B"/>
</dbReference>
<keyword evidence="7" id="KW-0560">Oxidoreductase</keyword>
<accession>A0A9R0YDF8</accession>
<dbReference type="AlphaFoldDB" id="A0A9R0YDF8"/>
<evidence type="ECO:0000256" key="5">
    <source>
        <dbReference type="ARBA" id="ARBA00022723"/>
    </source>
</evidence>
<evidence type="ECO:0000256" key="9">
    <source>
        <dbReference type="ARBA" id="ARBA00023033"/>
    </source>
</evidence>
<evidence type="ECO:0000256" key="7">
    <source>
        <dbReference type="ARBA" id="ARBA00023002"/>
    </source>
</evidence>
<dbReference type="GO" id="GO:0005506">
    <property type="term" value="F:iron ion binding"/>
    <property type="evidence" value="ECO:0007669"/>
    <property type="project" value="InterPro"/>
</dbReference>
<gene>
    <name evidence="12" type="ORF">TRITD_6Bv1G003150</name>
</gene>
<name>A0A9R0YDF8_TRITD</name>
<dbReference type="GO" id="GO:0020037">
    <property type="term" value="F:heme binding"/>
    <property type="evidence" value="ECO:0007669"/>
    <property type="project" value="InterPro"/>
</dbReference>
<dbReference type="GO" id="GO:0016020">
    <property type="term" value="C:membrane"/>
    <property type="evidence" value="ECO:0007669"/>
    <property type="project" value="UniProtKB-SubCell"/>
</dbReference>
<feature type="signal peptide" evidence="11">
    <location>
        <begin position="1"/>
        <end position="27"/>
    </location>
</feature>
<evidence type="ECO:0008006" key="14">
    <source>
        <dbReference type="Google" id="ProtNLM"/>
    </source>
</evidence>
<keyword evidence="8" id="KW-0408">Iron</keyword>
<evidence type="ECO:0000256" key="1">
    <source>
        <dbReference type="ARBA" id="ARBA00004370"/>
    </source>
</evidence>
<evidence type="ECO:0000256" key="2">
    <source>
        <dbReference type="ARBA" id="ARBA00010617"/>
    </source>
</evidence>
<organism evidence="12 13">
    <name type="scientific">Triticum turgidum subsp. durum</name>
    <name type="common">Durum wheat</name>
    <name type="synonym">Triticum durum</name>
    <dbReference type="NCBI Taxonomy" id="4567"/>
    <lineage>
        <taxon>Eukaryota</taxon>
        <taxon>Viridiplantae</taxon>
        <taxon>Streptophyta</taxon>
        <taxon>Embryophyta</taxon>
        <taxon>Tracheophyta</taxon>
        <taxon>Spermatophyta</taxon>
        <taxon>Magnoliopsida</taxon>
        <taxon>Liliopsida</taxon>
        <taxon>Poales</taxon>
        <taxon>Poaceae</taxon>
        <taxon>BOP clade</taxon>
        <taxon>Pooideae</taxon>
        <taxon>Triticodae</taxon>
        <taxon>Triticeae</taxon>
        <taxon>Triticinae</taxon>
        <taxon>Triticum</taxon>
    </lineage>
</organism>
<dbReference type="InterPro" id="IPR036396">
    <property type="entry name" value="Cyt_P450_sf"/>
</dbReference>
<keyword evidence="11" id="KW-0732">Signal</keyword>
<sequence>MAALQLAALLALLLALWRLVWRPRAVARSFARQGVRGPPYTFLAGSLPEAKRLLIAGRRGVPPLDAGCHDIMPILLPQFHRWVADYGKTFLFWIGPIPAIFSIDLQLIKQVLTDRTGLYQKDFMIPVLKSLFGNGVILINGDDWKRHRKVVLPAFNHEKIKVVYASLYSTIHASI</sequence>
<dbReference type="GO" id="GO:0016705">
    <property type="term" value="F:oxidoreductase activity, acting on paired donors, with incorporation or reduction of molecular oxygen"/>
    <property type="evidence" value="ECO:0007669"/>
    <property type="project" value="InterPro"/>
</dbReference>
<proteinExistence type="inferred from homology"/>
<feature type="chain" id="PRO_5040326553" description="Cytochrome P450" evidence="11">
    <location>
        <begin position="28"/>
        <end position="175"/>
    </location>
</feature>
<evidence type="ECO:0000313" key="12">
    <source>
        <dbReference type="EMBL" id="VAI52590.1"/>
    </source>
</evidence>
<evidence type="ECO:0000256" key="10">
    <source>
        <dbReference type="ARBA" id="ARBA00023136"/>
    </source>
</evidence>
<dbReference type="Pfam" id="PF00067">
    <property type="entry name" value="p450"/>
    <property type="match status" value="1"/>
</dbReference>
<evidence type="ECO:0000256" key="11">
    <source>
        <dbReference type="SAM" id="SignalP"/>
    </source>
</evidence>
<evidence type="ECO:0000256" key="6">
    <source>
        <dbReference type="ARBA" id="ARBA00022989"/>
    </source>
</evidence>
<comment type="subcellular location">
    <subcellularLocation>
        <location evidence="1">Membrane</location>
    </subcellularLocation>
</comment>
<dbReference type="GO" id="GO:0006629">
    <property type="term" value="P:lipid metabolic process"/>
    <property type="evidence" value="ECO:0007669"/>
    <property type="project" value="UniProtKB-ARBA"/>
</dbReference>
<keyword evidence="13" id="KW-1185">Reference proteome</keyword>
<evidence type="ECO:0000256" key="8">
    <source>
        <dbReference type="ARBA" id="ARBA00023004"/>
    </source>
</evidence>
<dbReference type="PANTHER" id="PTHR24282">
    <property type="entry name" value="CYTOCHROME P450 FAMILY MEMBER"/>
    <property type="match status" value="1"/>
</dbReference>
<keyword evidence="10" id="KW-0472">Membrane</keyword>
<dbReference type="EMBL" id="LT934122">
    <property type="protein sequence ID" value="VAI52590.1"/>
    <property type="molecule type" value="Genomic_DNA"/>
</dbReference>
<dbReference type="InterPro" id="IPR050665">
    <property type="entry name" value="Cytochrome_P450_Monooxygen"/>
</dbReference>
<reference evidence="12 13" key="1">
    <citation type="submission" date="2017-09" db="EMBL/GenBank/DDBJ databases">
        <authorList>
            <consortium name="International Durum Wheat Genome Sequencing Consortium (IDWGSC)"/>
            <person name="Milanesi L."/>
        </authorList>
    </citation>
    <scope>NUCLEOTIDE SEQUENCE [LARGE SCALE GENOMIC DNA]</scope>
    <source>
        <strain evidence="13">cv. Svevo</strain>
    </source>
</reference>
<keyword evidence="6" id="KW-1133">Transmembrane helix</keyword>
<keyword evidence="4" id="KW-0812">Transmembrane</keyword>
<keyword evidence="5" id="KW-0479">Metal-binding</keyword>
<dbReference type="PANTHER" id="PTHR24282:SF145">
    <property type="entry name" value="CYTOCHROME P450 CYP709H1"/>
    <property type="match status" value="1"/>
</dbReference>
<dbReference type="Gene3D" id="1.10.630.10">
    <property type="entry name" value="Cytochrome P450"/>
    <property type="match status" value="1"/>
</dbReference>
<protein>
    <recommendedName>
        <fullName evidence="14">Cytochrome P450</fullName>
    </recommendedName>
</protein>
<keyword evidence="3" id="KW-0349">Heme</keyword>
<evidence type="ECO:0000256" key="3">
    <source>
        <dbReference type="ARBA" id="ARBA00022617"/>
    </source>
</evidence>
<evidence type="ECO:0000313" key="13">
    <source>
        <dbReference type="Proteomes" id="UP000324705"/>
    </source>
</evidence>
<dbReference type="InterPro" id="IPR001128">
    <property type="entry name" value="Cyt_P450"/>
</dbReference>
<dbReference type="GO" id="GO:0004497">
    <property type="term" value="F:monooxygenase activity"/>
    <property type="evidence" value="ECO:0007669"/>
    <property type="project" value="UniProtKB-KW"/>
</dbReference>
<comment type="similarity">
    <text evidence="2">Belongs to the cytochrome P450 family.</text>
</comment>
<keyword evidence="9" id="KW-0503">Monooxygenase</keyword>
<evidence type="ECO:0000256" key="4">
    <source>
        <dbReference type="ARBA" id="ARBA00022692"/>
    </source>
</evidence>